<dbReference type="PROSITE" id="PS00061">
    <property type="entry name" value="ADH_SHORT"/>
    <property type="match status" value="1"/>
</dbReference>
<dbReference type="Proteomes" id="UP000244855">
    <property type="component" value="Unassembled WGS sequence"/>
</dbReference>
<dbReference type="PRINTS" id="PR00081">
    <property type="entry name" value="GDHRDH"/>
</dbReference>
<gene>
    <name evidence="4" type="ORF">DM02DRAFT_430435</name>
</gene>
<organism evidence="4 5">
    <name type="scientific">Periconia macrospinosa</name>
    <dbReference type="NCBI Taxonomy" id="97972"/>
    <lineage>
        <taxon>Eukaryota</taxon>
        <taxon>Fungi</taxon>
        <taxon>Dikarya</taxon>
        <taxon>Ascomycota</taxon>
        <taxon>Pezizomycotina</taxon>
        <taxon>Dothideomycetes</taxon>
        <taxon>Pleosporomycetidae</taxon>
        <taxon>Pleosporales</taxon>
        <taxon>Massarineae</taxon>
        <taxon>Periconiaceae</taxon>
        <taxon>Periconia</taxon>
    </lineage>
</organism>
<dbReference type="InterPro" id="IPR002347">
    <property type="entry name" value="SDR_fam"/>
</dbReference>
<name>A0A2V1DNM4_9PLEO</name>
<dbReference type="Pfam" id="PF00106">
    <property type="entry name" value="adh_short"/>
    <property type="match status" value="1"/>
</dbReference>
<dbReference type="InterPro" id="IPR036291">
    <property type="entry name" value="NAD(P)-bd_dom_sf"/>
</dbReference>
<evidence type="ECO:0000256" key="2">
    <source>
        <dbReference type="ARBA" id="ARBA00022857"/>
    </source>
</evidence>
<dbReference type="OrthoDB" id="37659at2759"/>
<sequence>MPLKYNKVLIIGATSGIGLAYAEKVIEEGKPVVVVGRRKENLDEFVKKHGQDKADSFVFDISKLAEIPDFVRSVTKKHPDVDAVMLNSGMQRGFDFSNPETVDLSLFELELQTNYTAYIHLTKAFLPHLQKQENETALIYTSSGLALVPLLRVIGYSATKAALHHFVLVLREQMKRGPGNVKVVEIFPPAVQTELHDEKHQPDLKGGSSFGMPLKDFTEQSWAKFVNGDEQVPIGFVEGAFQAFENKRQEVFQQLVSRM</sequence>
<dbReference type="STRING" id="97972.A0A2V1DNM4"/>
<keyword evidence="3" id="KW-0560">Oxidoreductase</keyword>
<reference evidence="4 5" key="1">
    <citation type="journal article" date="2018" name="Sci. Rep.">
        <title>Comparative genomics provides insights into the lifestyle and reveals functional heterogeneity of dark septate endophytic fungi.</title>
        <authorList>
            <person name="Knapp D.G."/>
            <person name="Nemeth J.B."/>
            <person name="Barry K."/>
            <person name="Hainaut M."/>
            <person name="Henrissat B."/>
            <person name="Johnson J."/>
            <person name="Kuo A."/>
            <person name="Lim J.H.P."/>
            <person name="Lipzen A."/>
            <person name="Nolan M."/>
            <person name="Ohm R.A."/>
            <person name="Tamas L."/>
            <person name="Grigoriev I.V."/>
            <person name="Spatafora J.W."/>
            <person name="Nagy L.G."/>
            <person name="Kovacs G.M."/>
        </authorList>
    </citation>
    <scope>NUCLEOTIDE SEQUENCE [LARGE SCALE GENOMIC DNA]</scope>
    <source>
        <strain evidence="4 5">DSE2036</strain>
    </source>
</reference>
<dbReference type="AlphaFoldDB" id="A0A2V1DNM4"/>
<dbReference type="SUPFAM" id="SSF51735">
    <property type="entry name" value="NAD(P)-binding Rossmann-fold domains"/>
    <property type="match status" value="1"/>
</dbReference>
<evidence type="ECO:0000256" key="1">
    <source>
        <dbReference type="ARBA" id="ARBA00006484"/>
    </source>
</evidence>
<comment type="similarity">
    <text evidence="1">Belongs to the short-chain dehydrogenases/reductases (SDR) family.</text>
</comment>
<accession>A0A2V1DNM4</accession>
<dbReference type="InterPro" id="IPR020904">
    <property type="entry name" value="Sc_DH/Rdtase_CS"/>
</dbReference>
<evidence type="ECO:0000313" key="4">
    <source>
        <dbReference type="EMBL" id="PVH99555.1"/>
    </source>
</evidence>
<keyword evidence="2" id="KW-0521">NADP</keyword>
<keyword evidence="5" id="KW-1185">Reference proteome</keyword>
<dbReference type="Gene3D" id="3.40.50.720">
    <property type="entry name" value="NAD(P)-binding Rossmann-like Domain"/>
    <property type="match status" value="1"/>
</dbReference>
<protein>
    <submittedName>
        <fullName evidence="4">Short-chain dehydrogenase/ reductase-like protein</fullName>
    </submittedName>
</protein>
<dbReference type="PANTHER" id="PTHR43669:SF11">
    <property type="entry name" value="SHORT-CHAIN DEHYDROGENASE_OXIDOREDUCTASE"/>
    <property type="match status" value="1"/>
</dbReference>
<evidence type="ECO:0000313" key="5">
    <source>
        <dbReference type="Proteomes" id="UP000244855"/>
    </source>
</evidence>
<dbReference type="PANTHER" id="PTHR43669">
    <property type="entry name" value="5-KETO-D-GLUCONATE 5-REDUCTASE"/>
    <property type="match status" value="1"/>
</dbReference>
<evidence type="ECO:0000256" key="3">
    <source>
        <dbReference type="ARBA" id="ARBA00023002"/>
    </source>
</evidence>
<proteinExistence type="inferred from homology"/>
<dbReference type="GO" id="GO:0016491">
    <property type="term" value="F:oxidoreductase activity"/>
    <property type="evidence" value="ECO:0007669"/>
    <property type="project" value="UniProtKB-KW"/>
</dbReference>
<dbReference type="EMBL" id="KZ805390">
    <property type="protein sequence ID" value="PVH99555.1"/>
    <property type="molecule type" value="Genomic_DNA"/>
</dbReference>